<protein>
    <submittedName>
        <fullName evidence="1">Uncharacterized protein</fullName>
    </submittedName>
</protein>
<dbReference type="OrthoDB" id="2523749at2759"/>
<keyword evidence="2" id="KW-1185">Reference proteome</keyword>
<gene>
    <name evidence="1" type="ORF">EWM64_g5860</name>
</gene>
<dbReference type="Proteomes" id="UP000298061">
    <property type="component" value="Unassembled WGS sequence"/>
</dbReference>
<evidence type="ECO:0000313" key="1">
    <source>
        <dbReference type="EMBL" id="TFY78158.1"/>
    </source>
</evidence>
<organism evidence="1 2">
    <name type="scientific">Hericium alpestre</name>
    <dbReference type="NCBI Taxonomy" id="135208"/>
    <lineage>
        <taxon>Eukaryota</taxon>
        <taxon>Fungi</taxon>
        <taxon>Dikarya</taxon>
        <taxon>Basidiomycota</taxon>
        <taxon>Agaricomycotina</taxon>
        <taxon>Agaricomycetes</taxon>
        <taxon>Russulales</taxon>
        <taxon>Hericiaceae</taxon>
        <taxon>Hericium</taxon>
    </lineage>
</organism>
<sequence>MSHLKYDLLLEDSNAYTTTPFQRFIMHKDLDIAEGPDCKWHIKQGKLLYSNNVDSPFAVYRCEVVSEPQQGPNPTRTVIAKFGMLPMACGALEQEAMTYVRHLKDAQGVVVPHFLGFYKGQDADGDVTGILLLEDCGHSVTSREWDRDIGNIAAEACVALARFHQLTGLEYDNFSFEHVIKVDGTNRDVKLVSFMKADKHNCKFPKSGEINGIKFDRIVRERLPDPGLERIGCEEIHEFCLNLRLVLPVKLLLDDQSIPITSDIKTFDDVFWRAKDSYPDTPDKYICDDLFGPWKVIEKHIEKYASVPWTQALGDLGLDDSENKLEEETAYGSDNEE</sequence>
<evidence type="ECO:0000313" key="2">
    <source>
        <dbReference type="Proteomes" id="UP000298061"/>
    </source>
</evidence>
<dbReference type="EMBL" id="SFCI01000738">
    <property type="protein sequence ID" value="TFY78158.1"/>
    <property type="molecule type" value="Genomic_DNA"/>
</dbReference>
<reference evidence="1 2" key="1">
    <citation type="submission" date="2019-02" db="EMBL/GenBank/DDBJ databases">
        <title>Genome sequencing of the rare red list fungi Hericium alpestre (H. flagellum).</title>
        <authorList>
            <person name="Buettner E."/>
            <person name="Kellner H."/>
        </authorList>
    </citation>
    <scope>NUCLEOTIDE SEQUENCE [LARGE SCALE GENOMIC DNA]</scope>
    <source>
        <strain evidence="1 2">DSM 108284</strain>
    </source>
</reference>
<comment type="caution">
    <text evidence="1">The sequence shown here is derived from an EMBL/GenBank/DDBJ whole genome shotgun (WGS) entry which is preliminary data.</text>
</comment>
<proteinExistence type="predicted"/>
<accession>A0A4Y9ZXF0</accession>
<dbReference type="AlphaFoldDB" id="A0A4Y9ZXF0"/>
<name>A0A4Y9ZXF0_9AGAM</name>